<evidence type="ECO:0000313" key="3">
    <source>
        <dbReference type="Proteomes" id="UP000639772"/>
    </source>
</evidence>
<dbReference type="AlphaFoldDB" id="A0A835S420"/>
<accession>A0A835S420</accession>
<keyword evidence="1" id="KW-0732">Signal</keyword>
<protein>
    <recommendedName>
        <fullName evidence="4">Secreted protein</fullName>
    </recommendedName>
</protein>
<evidence type="ECO:0000313" key="2">
    <source>
        <dbReference type="EMBL" id="KAG0503930.1"/>
    </source>
</evidence>
<proteinExistence type="predicted"/>
<dbReference type="Proteomes" id="UP000639772">
    <property type="component" value="Chromosome 1"/>
</dbReference>
<feature type="signal peptide" evidence="1">
    <location>
        <begin position="1"/>
        <end position="19"/>
    </location>
</feature>
<comment type="caution">
    <text evidence="2">The sequence shown here is derived from an EMBL/GenBank/DDBJ whole genome shotgun (WGS) entry which is preliminary data.</text>
</comment>
<organism evidence="2 3">
    <name type="scientific">Vanilla planifolia</name>
    <name type="common">Vanilla</name>
    <dbReference type="NCBI Taxonomy" id="51239"/>
    <lineage>
        <taxon>Eukaryota</taxon>
        <taxon>Viridiplantae</taxon>
        <taxon>Streptophyta</taxon>
        <taxon>Embryophyta</taxon>
        <taxon>Tracheophyta</taxon>
        <taxon>Spermatophyta</taxon>
        <taxon>Magnoliopsida</taxon>
        <taxon>Liliopsida</taxon>
        <taxon>Asparagales</taxon>
        <taxon>Orchidaceae</taxon>
        <taxon>Vanilloideae</taxon>
        <taxon>Vanilleae</taxon>
        <taxon>Vanilla</taxon>
    </lineage>
</organism>
<dbReference type="EMBL" id="JADCNM010000001">
    <property type="protein sequence ID" value="KAG0503930.1"/>
    <property type="molecule type" value="Genomic_DNA"/>
</dbReference>
<feature type="non-terminal residue" evidence="2">
    <location>
        <position position="1"/>
    </location>
</feature>
<evidence type="ECO:0000256" key="1">
    <source>
        <dbReference type="SAM" id="SignalP"/>
    </source>
</evidence>
<evidence type="ECO:0008006" key="4">
    <source>
        <dbReference type="Google" id="ProtNLM"/>
    </source>
</evidence>
<sequence length="76" mass="8690">MLPSAAKMLLLNFLTLALAENRGGDTLFDGAHGNVTYLDFAVVKLLNFEKRWQKLRIEQKILRMLSMLQQFPPVTL</sequence>
<gene>
    <name evidence="2" type="ORF">HPP92_004002</name>
</gene>
<name>A0A835S420_VANPL</name>
<feature type="chain" id="PRO_5032352566" description="Secreted protein" evidence="1">
    <location>
        <begin position="20"/>
        <end position="76"/>
    </location>
</feature>
<reference evidence="2 3" key="1">
    <citation type="journal article" date="2020" name="Nat. Food">
        <title>A phased Vanilla planifolia genome enables genetic improvement of flavour and production.</title>
        <authorList>
            <person name="Hasing T."/>
            <person name="Tang H."/>
            <person name="Brym M."/>
            <person name="Khazi F."/>
            <person name="Huang T."/>
            <person name="Chambers A.H."/>
        </authorList>
    </citation>
    <scope>NUCLEOTIDE SEQUENCE [LARGE SCALE GENOMIC DNA]</scope>
    <source>
        <tissue evidence="2">Leaf</tissue>
    </source>
</reference>